<dbReference type="AlphaFoldDB" id="A0A1C3TM65"/>
<feature type="compositionally biased region" description="Polar residues" evidence="1">
    <location>
        <begin position="134"/>
        <end position="144"/>
    </location>
</feature>
<protein>
    <recommendedName>
        <fullName evidence="4">Helix-turn-helix domain-containing protein</fullName>
    </recommendedName>
</protein>
<gene>
    <name evidence="2" type="ORF">BN444_02700</name>
</gene>
<dbReference type="RefSeq" id="WP_003478754.1">
    <property type="nucleotide sequence ID" value="NZ_LT604072.1"/>
</dbReference>
<evidence type="ECO:0000313" key="2">
    <source>
        <dbReference type="EMBL" id="SCB04321.1"/>
    </source>
</evidence>
<organism evidence="2 3">
    <name type="scientific">Xanthomonas translucens pv. translucens DSM 18974</name>
    <dbReference type="NCBI Taxonomy" id="1261556"/>
    <lineage>
        <taxon>Bacteria</taxon>
        <taxon>Pseudomonadati</taxon>
        <taxon>Pseudomonadota</taxon>
        <taxon>Gammaproteobacteria</taxon>
        <taxon>Lysobacterales</taxon>
        <taxon>Lysobacteraceae</taxon>
        <taxon>Xanthomonas</taxon>
        <taxon>Xanthomonas translucens group</taxon>
    </lineage>
</organism>
<accession>A0A1C3TM65</accession>
<proteinExistence type="predicted"/>
<evidence type="ECO:0000256" key="1">
    <source>
        <dbReference type="SAM" id="MobiDB-lite"/>
    </source>
</evidence>
<dbReference type="EMBL" id="LT604072">
    <property type="protein sequence ID" value="SCB04321.1"/>
    <property type="molecule type" value="Genomic_DNA"/>
</dbReference>
<evidence type="ECO:0000313" key="3">
    <source>
        <dbReference type="Proteomes" id="UP000093071"/>
    </source>
</evidence>
<evidence type="ECO:0008006" key="4">
    <source>
        <dbReference type="Google" id="ProtNLM"/>
    </source>
</evidence>
<reference evidence="3" key="1">
    <citation type="submission" date="2016-07" db="EMBL/GenBank/DDBJ databases">
        <authorList>
            <person name="Jaenicke Sebastian"/>
        </authorList>
    </citation>
    <scope>NUCLEOTIDE SEQUENCE [LARGE SCALE GENOMIC DNA]</scope>
</reference>
<dbReference type="Proteomes" id="UP000093071">
    <property type="component" value="Chromosome I"/>
</dbReference>
<sequence>MIITRAVRHDRFEVVPSHLIRDKRLSLLARGVAIRLLTNVDGYRMTADDLAADSPSEGRHRILGALRELREVGYLVQEKKQDSRGRWSTTTTIYDSPHLHQSPLPAPPQSPCSNQPECGNRTPVTEMRSPEAGQPTSGSPTLKSTNTNANTTTTTTNHCLIWPDSLGMREVVVVEREFEKRGLPGELRQEVLDEFTGKMASPIPPKQPISWLLRVIERAANDQFTSDAGRAVAKERSRRSREASELQLRVVETARQEALKADPDEQLRRRAVSAAAAALVYGAGR</sequence>
<feature type="compositionally biased region" description="Low complexity" evidence="1">
    <location>
        <begin position="145"/>
        <end position="155"/>
    </location>
</feature>
<name>A0A1C3TM65_XANCT</name>
<feature type="region of interest" description="Disordered" evidence="1">
    <location>
        <begin position="94"/>
        <end position="155"/>
    </location>
</feature>